<dbReference type="SMART" id="SM01162">
    <property type="entry name" value="DUF1771"/>
    <property type="match status" value="1"/>
</dbReference>
<dbReference type="InterPro" id="IPR002625">
    <property type="entry name" value="Smr_dom"/>
</dbReference>
<dbReference type="SMART" id="SM00463">
    <property type="entry name" value="SMR"/>
    <property type="match status" value="1"/>
</dbReference>
<dbReference type="PANTHER" id="PTHR47417:SF1">
    <property type="entry name" value="SMR DOMAIN-CONTAINING PROTEIN YPL199C"/>
    <property type="match status" value="1"/>
</dbReference>
<evidence type="ECO:0000313" key="2">
    <source>
        <dbReference type="EMBL" id="CAE0638297.1"/>
    </source>
</evidence>
<dbReference type="SUPFAM" id="SSF160443">
    <property type="entry name" value="SMR domain-like"/>
    <property type="match status" value="1"/>
</dbReference>
<dbReference type="PROSITE" id="PS50828">
    <property type="entry name" value="SMR"/>
    <property type="match status" value="1"/>
</dbReference>
<dbReference type="Gene3D" id="3.30.1370.110">
    <property type="match status" value="1"/>
</dbReference>
<dbReference type="PANTHER" id="PTHR47417">
    <property type="entry name" value="SMR DOMAIN-CONTAINING PROTEIN YPL199C"/>
    <property type="match status" value="1"/>
</dbReference>
<dbReference type="Pfam" id="PF08590">
    <property type="entry name" value="DUF1771"/>
    <property type="match status" value="1"/>
</dbReference>
<proteinExistence type="predicted"/>
<gene>
    <name evidence="2" type="ORF">HAKA00212_LOCUS17079</name>
</gene>
<dbReference type="InterPro" id="IPR053020">
    <property type="entry name" value="Smr_domain_protein"/>
</dbReference>
<feature type="domain" description="Smr" evidence="1">
    <location>
        <begin position="118"/>
        <end position="194"/>
    </location>
</feature>
<dbReference type="InterPro" id="IPR036063">
    <property type="entry name" value="Smr_dom_sf"/>
</dbReference>
<dbReference type="EMBL" id="HBIU01037183">
    <property type="protein sequence ID" value="CAE0638297.1"/>
    <property type="molecule type" value="Transcribed_RNA"/>
</dbReference>
<dbReference type="InterPro" id="IPR013899">
    <property type="entry name" value="DUF1771"/>
</dbReference>
<organism evidence="2">
    <name type="scientific">Heterosigma akashiwo</name>
    <name type="common">Chromophytic alga</name>
    <name type="synonym">Heterosigma carterae</name>
    <dbReference type="NCBI Taxonomy" id="2829"/>
    <lineage>
        <taxon>Eukaryota</taxon>
        <taxon>Sar</taxon>
        <taxon>Stramenopiles</taxon>
        <taxon>Ochrophyta</taxon>
        <taxon>Raphidophyceae</taxon>
        <taxon>Chattonellales</taxon>
        <taxon>Chattonellaceae</taxon>
        <taxon>Heterosigma</taxon>
    </lineage>
</organism>
<evidence type="ECO:0000259" key="1">
    <source>
        <dbReference type="PROSITE" id="PS50828"/>
    </source>
</evidence>
<reference evidence="2" key="1">
    <citation type="submission" date="2021-01" db="EMBL/GenBank/DDBJ databases">
        <authorList>
            <person name="Corre E."/>
            <person name="Pelletier E."/>
            <person name="Niang G."/>
            <person name="Scheremetjew M."/>
            <person name="Finn R."/>
            <person name="Kale V."/>
            <person name="Holt S."/>
            <person name="Cochrane G."/>
            <person name="Meng A."/>
            <person name="Brown T."/>
            <person name="Cohen L."/>
        </authorList>
    </citation>
    <scope>NUCLEOTIDE SEQUENCE</scope>
    <source>
        <strain evidence="2">CCMP3107</strain>
    </source>
</reference>
<sequence>MGQILCCLNPVDQVAQPRAVPPSAEGVHKDGFGNLVDSNGARVFSDVYYKFRDQANEMAQKRGDFFDRSKKAYSEGDKKRAKELSDEGKKAGSLMDEANSRAVEELMKTQRHYEQGVIDLHGLYVKEAQEVTKEFLKKVQSAGLSQAEIITGQGHHSEGHHAKIKPAIKSMIEADKFSFEEKANNPGTLVVNLKK</sequence>
<name>A0A7S4DAT8_HETAK</name>
<accession>A0A7S4DAT8</accession>
<dbReference type="AlphaFoldDB" id="A0A7S4DAT8"/>
<dbReference type="Pfam" id="PF01713">
    <property type="entry name" value="Smr"/>
    <property type="match status" value="1"/>
</dbReference>
<protein>
    <recommendedName>
        <fullName evidence="1">Smr domain-containing protein</fullName>
    </recommendedName>
</protein>